<dbReference type="InterPro" id="IPR002901">
    <property type="entry name" value="MGlyc_endo_b_GlcNAc-like_dom"/>
</dbReference>
<evidence type="ECO:0000256" key="4">
    <source>
        <dbReference type="ARBA" id="ARBA00022801"/>
    </source>
</evidence>
<dbReference type="PRINTS" id="PR01002">
    <property type="entry name" value="FLGFLGJ"/>
</dbReference>
<dbReference type="EMBL" id="ACCR02000005">
    <property type="protein sequence ID" value="EFI83293.1"/>
    <property type="molecule type" value="Genomic_DNA"/>
</dbReference>
<dbReference type="GO" id="GO:0071555">
    <property type="term" value="P:cell wall organization"/>
    <property type="evidence" value="ECO:0007669"/>
    <property type="project" value="UniProtKB-KW"/>
</dbReference>
<keyword evidence="4" id="KW-0378">Hydrolase</keyword>
<evidence type="ECO:0000259" key="7">
    <source>
        <dbReference type="PROSITE" id="PS51780"/>
    </source>
</evidence>
<dbReference type="eggNOG" id="COG1705">
    <property type="taxonomic scope" value="Bacteria"/>
</dbReference>
<protein>
    <submittedName>
        <fullName evidence="8">Mannosyl-glycoprotein endo-beta-N-acetylglucosaminidase</fullName>
    </submittedName>
</protein>
<dbReference type="Gene3D" id="2.30.30.170">
    <property type="match status" value="6"/>
</dbReference>
<comment type="caution">
    <text evidence="8">The sequence shown here is derived from an EMBL/GenBank/DDBJ whole genome shotgun (WGS) entry which is preliminary data.</text>
</comment>
<evidence type="ECO:0000256" key="5">
    <source>
        <dbReference type="ARBA" id="ARBA00023316"/>
    </source>
</evidence>
<evidence type="ECO:0000313" key="8">
    <source>
        <dbReference type="EMBL" id="EFI83293.1"/>
    </source>
</evidence>
<feature type="domain" description="GW" evidence="7">
    <location>
        <begin position="325"/>
        <end position="402"/>
    </location>
</feature>
<evidence type="ECO:0000256" key="1">
    <source>
        <dbReference type="ARBA" id="ARBA00004613"/>
    </source>
</evidence>
<dbReference type="PANTHER" id="PTHR33308">
    <property type="entry name" value="PEPTIDOGLYCAN HYDROLASE FLGJ"/>
    <property type="match status" value="1"/>
</dbReference>
<dbReference type="InterPro" id="IPR038200">
    <property type="entry name" value="GW_dom_sf"/>
</dbReference>
<dbReference type="eggNOG" id="COG5632">
    <property type="taxonomic scope" value="Bacteria"/>
</dbReference>
<keyword evidence="9" id="KW-1185">Reference proteome</keyword>
<dbReference type="Pfam" id="PF13457">
    <property type="entry name" value="GW"/>
    <property type="match status" value="6"/>
</dbReference>
<dbReference type="PANTHER" id="PTHR33308:SF9">
    <property type="entry name" value="PEPTIDOGLYCAN HYDROLASE FLGJ"/>
    <property type="match status" value="1"/>
</dbReference>
<sequence>MKKNLVNTVIVTCLSLGLTIAPFQSVFAADSSEDAIQHVKEGTVFSLEENRQAAMDMMEQDQSIQSNRAAQARVATFAAPVQSKQEKFFASISGYAQKLSQKYNVYASVMMAQSALESAWGESGLSKKANNFFGVKGKYKGQSVIVETREFSNGKWITIKAEFRKYPSFYESMEDNASKLRNGVSWDHNYYKGTWYENTKSYKDSTKWLTGRYATDPDYNKKLDSIIEKYGLTKYDKYDTILYNKAVNYKRTILNSKTYYFYSDIYHTNPKVKKLENAGNYANKEVQVVREAKTDRATWLQVKYGSRILGWVNKNAGTIYDPITSQKNVQVNAQSKKGYPIYNKIYGTASGVKQVAKSDTYVKNELQVSKEAVTKRGTWAEVKKSGKVLGWVDKKALTYFDAVTSNKAVSSLGMIKPGVNVSIYNQIYGTTANTASVAEAKKYSNRDLKIIREATTKRGNWAQIQEGSKTLGWISKGSLTYLDKITSKKTLKVNAKVKAQKNDSVYTQVYNTTSQAKKAANLSSYNGKEVQVVSEAITKSGTWSQIKSGSKTLGWVSKAHLAYYEPVAYNKTVSKDGGVKARSQDRIYSDVYKTTGKAKDLGKLSAYNNKNIKIIREAKGKTTVWYQFKVGNKVIGWANKAGFQTYDKLIYNKKVNRTGKVVNTSKYYFYNKIYGTALNTKKMNNAKKYANKKVTVIREAKTSRSTWVQIKYGNKLLGWINKKAIK</sequence>
<feature type="domain" description="GW" evidence="7">
    <location>
        <begin position="651"/>
        <end position="726"/>
    </location>
</feature>
<name>D7V161_LISGR</name>
<dbReference type="STRING" id="525367.HMPREF0556_11978"/>
<feature type="chain" id="PRO_5003106735" evidence="6">
    <location>
        <begin position="29"/>
        <end position="726"/>
    </location>
</feature>
<evidence type="ECO:0000256" key="3">
    <source>
        <dbReference type="ARBA" id="ARBA00022729"/>
    </source>
</evidence>
<comment type="subcellular location">
    <subcellularLocation>
        <location evidence="1">Secreted</location>
    </subcellularLocation>
</comment>
<feature type="signal peptide" evidence="6">
    <location>
        <begin position="1"/>
        <end position="28"/>
    </location>
</feature>
<feature type="domain" description="GW" evidence="7">
    <location>
        <begin position="487"/>
        <end position="566"/>
    </location>
</feature>
<dbReference type="SUPFAM" id="SSF82057">
    <property type="entry name" value="Prokaryotic SH3-related domain"/>
    <property type="match status" value="6"/>
</dbReference>
<proteinExistence type="predicted"/>
<dbReference type="Pfam" id="PF01832">
    <property type="entry name" value="Glucosaminidase"/>
    <property type="match status" value="1"/>
</dbReference>
<dbReference type="GO" id="GO:0005576">
    <property type="term" value="C:extracellular region"/>
    <property type="evidence" value="ECO:0007669"/>
    <property type="project" value="UniProtKB-SubCell"/>
</dbReference>
<feature type="domain" description="GW" evidence="7">
    <location>
        <begin position="569"/>
        <end position="648"/>
    </location>
</feature>
<dbReference type="RefSeq" id="WP_003755117.1">
    <property type="nucleotide sequence ID" value="NZ_GL538352.1"/>
</dbReference>
<evidence type="ECO:0000313" key="9">
    <source>
        <dbReference type="Proteomes" id="UP000010119"/>
    </source>
</evidence>
<dbReference type="Proteomes" id="UP000010119">
    <property type="component" value="Unassembled WGS sequence"/>
</dbReference>
<dbReference type="PROSITE" id="PS51780">
    <property type="entry name" value="GW"/>
    <property type="match status" value="6"/>
</dbReference>
<keyword evidence="2" id="KW-0964">Secreted</keyword>
<accession>D7V161</accession>
<gene>
    <name evidence="8" type="ORF">HMPREF0556_11978</name>
</gene>
<dbReference type="SMART" id="SM00047">
    <property type="entry name" value="LYZ2"/>
    <property type="match status" value="1"/>
</dbReference>
<dbReference type="GO" id="GO:0004040">
    <property type="term" value="F:amidase activity"/>
    <property type="evidence" value="ECO:0007669"/>
    <property type="project" value="InterPro"/>
</dbReference>
<keyword evidence="5" id="KW-0961">Cell wall biogenesis/degradation</keyword>
<dbReference type="Gene3D" id="1.10.530.10">
    <property type="match status" value="1"/>
</dbReference>
<evidence type="ECO:0000256" key="2">
    <source>
        <dbReference type="ARBA" id="ARBA00022525"/>
    </source>
</evidence>
<dbReference type="HOGENOM" id="CLU_361236_0_0_9"/>
<feature type="domain" description="GW" evidence="7">
    <location>
        <begin position="405"/>
        <end position="484"/>
    </location>
</feature>
<reference evidence="8" key="1">
    <citation type="submission" date="2010-06" db="EMBL/GenBank/DDBJ databases">
        <authorList>
            <person name="Muzny D."/>
            <person name="Qin X."/>
            <person name="Buhay C."/>
            <person name="Dugan-Rocha S."/>
            <person name="Ding Y."/>
            <person name="Chen G."/>
            <person name="Hawes A."/>
            <person name="Holder M."/>
            <person name="Jhangiani S."/>
            <person name="Johnson A."/>
            <person name="Khan Z."/>
            <person name="Li Z."/>
            <person name="Liu W."/>
            <person name="Liu X."/>
            <person name="Perez L."/>
            <person name="Shen H."/>
            <person name="Wang Q."/>
            <person name="Watt J."/>
            <person name="Xi L."/>
            <person name="Xin Y."/>
            <person name="Zhou J."/>
            <person name="Deng J."/>
            <person name="Jiang H."/>
            <person name="Liu Y."/>
            <person name="Qu J."/>
            <person name="Song X.-Z."/>
            <person name="Zhang L."/>
            <person name="Villasana D."/>
            <person name="Johnson A."/>
            <person name="Liu J."/>
            <person name="Liyanage D."/>
            <person name="Lorensuhewa L."/>
            <person name="Robinson T."/>
            <person name="Song A."/>
            <person name="Song B.-B."/>
            <person name="Dinh H."/>
            <person name="Thornton R."/>
            <person name="Coyle M."/>
            <person name="Francisco L."/>
            <person name="Jackson L."/>
            <person name="Javaid M."/>
            <person name="Korchina V."/>
            <person name="Kovar C."/>
            <person name="Mata R."/>
            <person name="Mathew T."/>
            <person name="Ngo R."/>
            <person name="Nguyen L."/>
            <person name="Nguyen N."/>
            <person name="Okwuonu G."/>
            <person name="Ongeri F."/>
            <person name="Pham C."/>
            <person name="Simmons D."/>
            <person name="Wilczek-Boney K."/>
            <person name="Hale W."/>
            <person name="Jakkamsetti A."/>
            <person name="Pham P."/>
            <person name="Ruth R."/>
            <person name="San Lucas F."/>
            <person name="Warren J."/>
            <person name="Zhang J."/>
            <person name="Zhao Z."/>
            <person name="Zhou C."/>
            <person name="Zhu D."/>
            <person name="Lee S."/>
            <person name="Bess C."/>
            <person name="Blankenburg K."/>
            <person name="Forbes L."/>
            <person name="Fu Q."/>
            <person name="Gubbala S."/>
            <person name="Hirani K."/>
            <person name="Jayaseelan J.C."/>
            <person name="Lara F."/>
            <person name="Munidasa M."/>
            <person name="Palculict T."/>
            <person name="Patil S."/>
            <person name="Pu L.-L."/>
            <person name="Saada N."/>
            <person name="Tang L."/>
            <person name="Weissenberger G."/>
            <person name="Zhu Y."/>
            <person name="Hemphill L."/>
            <person name="Shang Y."/>
            <person name="Youmans B."/>
            <person name="Ayvaz T."/>
            <person name="Ross M."/>
            <person name="Santibanez J."/>
            <person name="Aqrawi P."/>
            <person name="Gross S."/>
            <person name="Joshi V."/>
            <person name="Fowler G."/>
            <person name="Nazareth L."/>
            <person name="Reid J."/>
            <person name="Worley K."/>
            <person name="Petrosino J."/>
            <person name="Highlander S."/>
            <person name="Gibbs R."/>
        </authorList>
    </citation>
    <scope>NUCLEOTIDE SEQUENCE [LARGE SCALE GENOMIC DNA]</scope>
    <source>
        <strain evidence="8">DSM 20601</strain>
    </source>
</reference>
<dbReference type="AlphaFoldDB" id="D7V161"/>
<dbReference type="NCBIfam" id="NF033202">
    <property type="entry name" value="GW_glycos_SH3"/>
    <property type="match status" value="6"/>
</dbReference>
<dbReference type="InterPro" id="IPR025987">
    <property type="entry name" value="GW_dom"/>
</dbReference>
<keyword evidence="3 6" id="KW-0732">Signal</keyword>
<organism evidence="8 9">
    <name type="scientific">Listeria grayi DSM 20601</name>
    <dbReference type="NCBI Taxonomy" id="525367"/>
    <lineage>
        <taxon>Bacteria</taxon>
        <taxon>Bacillati</taxon>
        <taxon>Bacillota</taxon>
        <taxon>Bacilli</taxon>
        <taxon>Bacillales</taxon>
        <taxon>Listeriaceae</taxon>
        <taxon>Listeria</taxon>
    </lineage>
</organism>
<dbReference type="InterPro" id="IPR051056">
    <property type="entry name" value="Glycosyl_Hydrolase_73"/>
</dbReference>
<evidence type="ECO:0000256" key="6">
    <source>
        <dbReference type="SAM" id="SignalP"/>
    </source>
</evidence>
<feature type="domain" description="GW" evidence="7">
    <location>
        <begin position="243"/>
        <end position="322"/>
    </location>
</feature>
<dbReference type="Gene3D" id="4.10.80.30">
    <property type="entry name" value="DNA polymerase, domain 6"/>
    <property type="match status" value="1"/>
</dbReference>